<dbReference type="Proteomes" id="UP000037269">
    <property type="component" value="Unassembled WGS sequence"/>
</dbReference>
<reference evidence="2 4" key="1">
    <citation type="submission" date="2015-07" db="EMBL/GenBank/DDBJ databases">
        <title>Fjat-14205 dsm 2895.</title>
        <authorList>
            <person name="Liu B."/>
            <person name="Wang J."/>
            <person name="Zhu Y."/>
            <person name="Liu G."/>
            <person name="Chen Q."/>
            <person name="Chen Z."/>
            <person name="Lan J."/>
            <person name="Che J."/>
            <person name="Ge C."/>
            <person name="Shi H."/>
            <person name="Pan Z."/>
            <person name="Liu X."/>
        </authorList>
    </citation>
    <scope>NUCLEOTIDE SEQUENCE [LARGE SCALE GENOMIC DNA]</scope>
    <source>
        <strain evidence="2 4">DSM 2895</strain>
    </source>
</reference>
<reference evidence="3 5" key="2">
    <citation type="submission" date="2016-10" db="EMBL/GenBank/DDBJ databases">
        <authorList>
            <person name="de Groot N.N."/>
        </authorList>
    </citation>
    <scope>NUCLEOTIDE SEQUENCE [LARGE SCALE GENOMIC DNA]</scope>
    <source>
        <strain evidence="3 5">DSM 2895</strain>
    </source>
</reference>
<dbReference type="EMBL" id="FNED01000001">
    <property type="protein sequence ID" value="SDI01642.1"/>
    <property type="molecule type" value="Genomic_DNA"/>
</dbReference>
<protein>
    <submittedName>
        <fullName evidence="2">Uncharacterized protein</fullName>
    </submittedName>
</protein>
<evidence type="ECO:0000313" key="5">
    <source>
        <dbReference type="Proteomes" id="UP000182836"/>
    </source>
</evidence>
<dbReference type="EMBL" id="LGUG01000004">
    <property type="protein sequence ID" value="KON98025.1"/>
    <property type="molecule type" value="Genomic_DNA"/>
</dbReference>
<dbReference type="RefSeq" id="WP_043067954.1">
    <property type="nucleotide sequence ID" value="NZ_BJOA01000024.1"/>
</dbReference>
<gene>
    <name evidence="2" type="ORF">AF333_23895</name>
    <name evidence="3" type="ORF">SAMN04487909_101252</name>
</gene>
<keyword evidence="4" id="KW-1185">Reference proteome</keyword>
<evidence type="ECO:0000256" key="1">
    <source>
        <dbReference type="SAM" id="Coils"/>
    </source>
</evidence>
<name>A0A0D1XI20_ANEMI</name>
<sequence length="98" mass="11556">MIEGAIERIHLAFESGAYDIDTYKERLRKAREDINNLDEEVRVLKRKASNQDAISNKERIEIINDFLERVENEKTEMELNKLYKKVIHGMLSVHIITL</sequence>
<accession>A0A0D1XI20</accession>
<dbReference type="Proteomes" id="UP000182836">
    <property type="component" value="Unassembled WGS sequence"/>
</dbReference>
<evidence type="ECO:0000313" key="4">
    <source>
        <dbReference type="Proteomes" id="UP000037269"/>
    </source>
</evidence>
<proteinExistence type="predicted"/>
<evidence type="ECO:0000313" key="3">
    <source>
        <dbReference type="EMBL" id="SDI01642.1"/>
    </source>
</evidence>
<feature type="coiled-coil region" evidence="1">
    <location>
        <begin position="20"/>
        <end position="47"/>
    </location>
</feature>
<evidence type="ECO:0000313" key="2">
    <source>
        <dbReference type="EMBL" id="KON98025.1"/>
    </source>
</evidence>
<organism evidence="2 4">
    <name type="scientific">Aneurinibacillus migulanus</name>
    <name type="common">Bacillus migulanus</name>
    <dbReference type="NCBI Taxonomy" id="47500"/>
    <lineage>
        <taxon>Bacteria</taxon>
        <taxon>Bacillati</taxon>
        <taxon>Bacillota</taxon>
        <taxon>Bacilli</taxon>
        <taxon>Bacillales</taxon>
        <taxon>Paenibacillaceae</taxon>
        <taxon>Aneurinibacillus group</taxon>
        <taxon>Aneurinibacillus</taxon>
    </lineage>
</organism>
<dbReference type="AlphaFoldDB" id="A0A0D1XI20"/>
<dbReference type="PATRIC" id="fig|47500.8.peg.3321"/>
<dbReference type="GeneID" id="42308169"/>
<keyword evidence="1" id="KW-0175">Coiled coil</keyword>